<evidence type="ECO:0000313" key="2">
    <source>
        <dbReference type="EMBL" id="ORZ31056.1"/>
    </source>
</evidence>
<comment type="caution">
    <text evidence="2">The sequence shown here is derived from an EMBL/GenBank/DDBJ whole genome shotgun (WGS) entry which is preliminary data.</text>
</comment>
<gene>
    <name evidence="2" type="ORF">BCR44DRAFT_52633</name>
</gene>
<dbReference type="AlphaFoldDB" id="A0A1Y2H911"/>
<accession>A0A1Y2H911</accession>
<evidence type="ECO:0000313" key="3">
    <source>
        <dbReference type="Proteomes" id="UP000193411"/>
    </source>
</evidence>
<feature type="compositionally biased region" description="Polar residues" evidence="1">
    <location>
        <begin position="47"/>
        <end position="58"/>
    </location>
</feature>
<reference evidence="2 3" key="1">
    <citation type="submission" date="2016-07" db="EMBL/GenBank/DDBJ databases">
        <title>Pervasive Adenine N6-methylation of Active Genes in Fungi.</title>
        <authorList>
            <consortium name="DOE Joint Genome Institute"/>
            <person name="Mondo S.J."/>
            <person name="Dannebaum R.O."/>
            <person name="Kuo R.C."/>
            <person name="Labutti K."/>
            <person name="Haridas S."/>
            <person name="Kuo A."/>
            <person name="Salamov A."/>
            <person name="Ahrendt S.R."/>
            <person name="Lipzen A."/>
            <person name="Sullivan W."/>
            <person name="Andreopoulos W.B."/>
            <person name="Clum A."/>
            <person name="Lindquist E."/>
            <person name="Daum C."/>
            <person name="Ramamoorthy G.K."/>
            <person name="Gryganskyi A."/>
            <person name="Culley D."/>
            <person name="Magnuson J.K."/>
            <person name="James T.Y."/>
            <person name="O'Malley M.A."/>
            <person name="Stajich J.E."/>
            <person name="Spatafora J.W."/>
            <person name="Visel A."/>
            <person name="Grigoriev I.V."/>
        </authorList>
    </citation>
    <scope>NUCLEOTIDE SEQUENCE [LARGE SCALE GENOMIC DNA]</scope>
    <source>
        <strain evidence="2 3">PL171</strain>
    </source>
</reference>
<organism evidence="2 3">
    <name type="scientific">Catenaria anguillulae PL171</name>
    <dbReference type="NCBI Taxonomy" id="765915"/>
    <lineage>
        <taxon>Eukaryota</taxon>
        <taxon>Fungi</taxon>
        <taxon>Fungi incertae sedis</taxon>
        <taxon>Blastocladiomycota</taxon>
        <taxon>Blastocladiomycetes</taxon>
        <taxon>Blastocladiales</taxon>
        <taxon>Catenariaceae</taxon>
        <taxon>Catenaria</taxon>
    </lineage>
</organism>
<dbReference type="Proteomes" id="UP000193411">
    <property type="component" value="Unassembled WGS sequence"/>
</dbReference>
<sequence length="231" mass="25108">MSGSALRPLGAVGAPDTWEASEPNHVSDKFRAECRRVLAAALVPHNARNNDNAGQGQADSDPDGSVRAQTFENQTYELSGGDWRKYSSILQEKITQAISDARNTASQPLIHGQDQADSLSTPTISSSAMAEALAGFPNVPDWQSQSFVSSKDLDSIREHVLSSTVHELPAEGTIAREDVEARSLEMLAAVNEIKRMLCDMQAAYGSGQKKQAEFQAHFTKPDHVARRLEMT</sequence>
<name>A0A1Y2H911_9FUNG</name>
<feature type="region of interest" description="Disordered" evidence="1">
    <location>
        <begin position="45"/>
        <end position="66"/>
    </location>
</feature>
<dbReference type="EMBL" id="MCFL01000067">
    <property type="protein sequence ID" value="ORZ31056.1"/>
    <property type="molecule type" value="Genomic_DNA"/>
</dbReference>
<keyword evidence="3" id="KW-1185">Reference proteome</keyword>
<proteinExistence type="predicted"/>
<protein>
    <submittedName>
        <fullName evidence="2">Uncharacterized protein</fullName>
    </submittedName>
</protein>
<feature type="non-terminal residue" evidence="2">
    <location>
        <position position="231"/>
    </location>
</feature>
<evidence type="ECO:0000256" key="1">
    <source>
        <dbReference type="SAM" id="MobiDB-lite"/>
    </source>
</evidence>
<feature type="region of interest" description="Disordered" evidence="1">
    <location>
        <begin position="1"/>
        <end position="24"/>
    </location>
</feature>